<evidence type="ECO:0000313" key="3">
    <source>
        <dbReference type="Proteomes" id="UP000299102"/>
    </source>
</evidence>
<proteinExistence type="predicted"/>
<comment type="caution">
    <text evidence="2">The sequence shown here is derived from an EMBL/GenBank/DDBJ whole genome shotgun (WGS) entry which is preliminary data.</text>
</comment>
<accession>A0A4C1X9J5</accession>
<dbReference type="Proteomes" id="UP000299102">
    <property type="component" value="Unassembled WGS sequence"/>
</dbReference>
<evidence type="ECO:0000256" key="1">
    <source>
        <dbReference type="SAM" id="MobiDB-lite"/>
    </source>
</evidence>
<keyword evidence="3" id="KW-1185">Reference proteome</keyword>
<reference evidence="2 3" key="1">
    <citation type="journal article" date="2019" name="Commun. Biol.">
        <title>The bagworm genome reveals a unique fibroin gene that provides high tensile strength.</title>
        <authorList>
            <person name="Kono N."/>
            <person name="Nakamura H."/>
            <person name="Ohtoshi R."/>
            <person name="Tomita M."/>
            <person name="Numata K."/>
            <person name="Arakawa K."/>
        </authorList>
    </citation>
    <scope>NUCLEOTIDE SEQUENCE [LARGE SCALE GENOMIC DNA]</scope>
</reference>
<name>A0A4C1X9J5_EUMVA</name>
<evidence type="ECO:0000313" key="2">
    <source>
        <dbReference type="EMBL" id="GBP59562.1"/>
    </source>
</evidence>
<feature type="region of interest" description="Disordered" evidence="1">
    <location>
        <begin position="339"/>
        <end position="360"/>
    </location>
</feature>
<organism evidence="2 3">
    <name type="scientific">Eumeta variegata</name>
    <name type="common">Bagworm moth</name>
    <name type="synonym">Eumeta japonica</name>
    <dbReference type="NCBI Taxonomy" id="151549"/>
    <lineage>
        <taxon>Eukaryota</taxon>
        <taxon>Metazoa</taxon>
        <taxon>Ecdysozoa</taxon>
        <taxon>Arthropoda</taxon>
        <taxon>Hexapoda</taxon>
        <taxon>Insecta</taxon>
        <taxon>Pterygota</taxon>
        <taxon>Neoptera</taxon>
        <taxon>Endopterygota</taxon>
        <taxon>Lepidoptera</taxon>
        <taxon>Glossata</taxon>
        <taxon>Ditrysia</taxon>
        <taxon>Tineoidea</taxon>
        <taxon>Psychidae</taxon>
        <taxon>Oiketicinae</taxon>
        <taxon>Eumeta</taxon>
    </lineage>
</organism>
<sequence length="360" mass="40550">MSLVSTHDIDIYVGRWFSGNARARNVSSSNEDGDAIEFLGLIMCKTKKARIVWCKDRFLKRKLFPRTDLLNELKFSPKDWHYRLRMNEEAQLALISPVIKKRDTVMRETISPMKNYLLQVVNCDQAEAVVELSLMIWLRIHRGLEHVVESCVDSRTSSINIFFPGLADGDSGLVYLVHCQNGSRLVYRVRGSCVSRLLAVNAVRTVCGWCISLAVRMVRGLGCPGRYQNSPGLVTCTLSELFWIGVFRSLSKRFAIGVSFAIRIVGIGIEFDRHDINFASGTPVMLDAVIAGRERPSKLAERRMCRRDMNDDLSKRAGCARVGRCNLFCSRSDWSVERRGEGRAACAGGPTAADRRRPPR</sequence>
<protein>
    <submittedName>
        <fullName evidence="2">Uncharacterized protein</fullName>
    </submittedName>
</protein>
<dbReference type="EMBL" id="BGZK01000764">
    <property type="protein sequence ID" value="GBP59562.1"/>
    <property type="molecule type" value="Genomic_DNA"/>
</dbReference>
<gene>
    <name evidence="2" type="ORF">EVAR_83281_1</name>
</gene>
<dbReference type="AlphaFoldDB" id="A0A4C1X9J5"/>